<gene>
    <name evidence="1" type="ORF">J2Y69_002159</name>
</gene>
<proteinExistence type="predicted"/>
<dbReference type="Proteomes" id="UP001259347">
    <property type="component" value="Unassembled WGS sequence"/>
</dbReference>
<dbReference type="EMBL" id="JAVDUM010000009">
    <property type="protein sequence ID" value="MDR6867555.1"/>
    <property type="molecule type" value="Genomic_DNA"/>
</dbReference>
<comment type="caution">
    <text evidence="1">The sequence shown here is derived from an EMBL/GenBank/DDBJ whole genome shotgun (WGS) entry which is preliminary data.</text>
</comment>
<evidence type="ECO:0000313" key="1">
    <source>
        <dbReference type="EMBL" id="MDR6867555.1"/>
    </source>
</evidence>
<dbReference type="RefSeq" id="WP_310020470.1">
    <property type="nucleotide sequence ID" value="NZ_JAVDUM010000009.1"/>
</dbReference>
<name>A0ABU1SD84_9MICO</name>
<accession>A0ABU1SD84</accession>
<keyword evidence="2" id="KW-1185">Reference proteome</keyword>
<organism evidence="1 2">
    <name type="scientific">Microbacterium resistens</name>
    <dbReference type="NCBI Taxonomy" id="156977"/>
    <lineage>
        <taxon>Bacteria</taxon>
        <taxon>Bacillati</taxon>
        <taxon>Actinomycetota</taxon>
        <taxon>Actinomycetes</taxon>
        <taxon>Micrococcales</taxon>
        <taxon>Microbacteriaceae</taxon>
        <taxon>Microbacterium</taxon>
    </lineage>
</organism>
<evidence type="ECO:0000313" key="2">
    <source>
        <dbReference type="Proteomes" id="UP001259347"/>
    </source>
</evidence>
<reference evidence="1 2" key="1">
    <citation type="submission" date="2023-07" db="EMBL/GenBank/DDBJ databases">
        <title>Sorghum-associated microbial communities from plants grown in Nebraska, USA.</title>
        <authorList>
            <person name="Schachtman D."/>
        </authorList>
    </citation>
    <scope>NUCLEOTIDE SEQUENCE [LARGE SCALE GENOMIC DNA]</scope>
    <source>
        <strain evidence="1 2">2980</strain>
    </source>
</reference>
<sequence>MTMKPVGRIRFFTPEVAQQHLVDWLFIETIDDLQERHLLFPRREDRYRVLGIAPLLRKLLLDGGKSLVVAVRRPGNRPAPRFRVRPYVHQEAYPGTQTFLGFNPTGIFGDGDPIGLDQFLRTPIAHAVNQDLTVAQTIRYFANIGGGVHLGRNEIPANEFMRILGPSIDFERPGARYQVPEFFMLLPQIALVVVHAMSDLRAQVEAEYKERDTNPTPDLIADARDLLPLFPNANATQGTPKGVDGRA</sequence>
<protein>
    <submittedName>
        <fullName evidence="1">Uncharacterized protein</fullName>
    </submittedName>
</protein>